<dbReference type="SUPFAM" id="SSF55874">
    <property type="entry name" value="ATPase domain of HSP90 chaperone/DNA topoisomerase II/histidine kinase"/>
    <property type="match status" value="1"/>
</dbReference>
<keyword evidence="3" id="KW-0418">Kinase</keyword>
<dbReference type="Proteomes" id="UP000306509">
    <property type="component" value="Unassembled WGS sequence"/>
</dbReference>
<dbReference type="RefSeq" id="WP_044295708.1">
    <property type="nucleotide sequence ID" value="NZ_JTGN01000006.1"/>
</dbReference>
<dbReference type="EC" id="2.7.11.1" evidence="3"/>
<accession>A0A4U8Q8N4</accession>
<evidence type="ECO:0000256" key="1">
    <source>
        <dbReference type="ARBA" id="ARBA00022527"/>
    </source>
</evidence>
<keyword evidence="3" id="KW-0808">Transferase</keyword>
<dbReference type="InterPro" id="IPR003594">
    <property type="entry name" value="HATPase_dom"/>
</dbReference>
<name>A0A4U8Q8N4_9FIRM</name>
<comment type="caution">
    <text evidence="3">The sequence shown here is derived from an EMBL/GenBank/DDBJ whole genome shotgun (WGS) entry which is preliminary data.</text>
</comment>
<dbReference type="GO" id="GO:0004674">
    <property type="term" value="F:protein serine/threonine kinase activity"/>
    <property type="evidence" value="ECO:0007669"/>
    <property type="project" value="UniProtKB-KW"/>
</dbReference>
<dbReference type="EMBL" id="QGQD01000104">
    <property type="protein sequence ID" value="TLC98135.1"/>
    <property type="molecule type" value="Genomic_DNA"/>
</dbReference>
<protein>
    <submittedName>
        <fullName evidence="3">Serine/threonine-protein kinase BtrW</fullName>
        <ecNumber evidence="3">2.7.11.1</ecNumber>
    </submittedName>
</protein>
<dbReference type="InterPro" id="IPR036890">
    <property type="entry name" value="HATPase_C_sf"/>
</dbReference>
<dbReference type="Pfam" id="PF13581">
    <property type="entry name" value="HATPase_c_2"/>
    <property type="match status" value="1"/>
</dbReference>
<keyword evidence="1" id="KW-0723">Serine/threonine-protein kinase</keyword>
<sequence length="135" mass="15467">MKELTVPAKTDRLDQVLEFIEDELNKTDCPAKVKMQIKVAVEEIYVNIANYAYPSRAGIATIRCQITDDPKQMVIHFIDFGTPYNPLQKEDPDITLSAERRQIGGLGILMVKKIMDHLSYRYVGRKNILTLKKNI</sequence>
<dbReference type="PANTHER" id="PTHR35526">
    <property type="entry name" value="ANTI-SIGMA-F FACTOR RSBW-RELATED"/>
    <property type="match status" value="1"/>
</dbReference>
<proteinExistence type="predicted"/>
<dbReference type="CDD" id="cd16936">
    <property type="entry name" value="HATPase_RsbW-like"/>
    <property type="match status" value="1"/>
</dbReference>
<evidence type="ECO:0000313" key="4">
    <source>
        <dbReference type="Proteomes" id="UP000306509"/>
    </source>
</evidence>
<reference evidence="3 4" key="1">
    <citation type="journal article" date="2019" name="Anaerobe">
        <title>Detection of Robinsoniella peoriensis in multiple bone samples of a trauma patient.</title>
        <authorList>
            <person name="Schrottner P."/>
            <person name="Hartwich K."/>
            <person name="Bunk B."/>
            <person name="Schober I."/>
            <person name="Helbig S."/>
            <person name="Rudolph W.W."/>
            <person name="Gunzer F."/>
        </authorList>
    </citation>
    <scope>NUCLEOTIDE SEQUENCE [LARGE SCALE GENOMIC DNA]</scope>
    <source>
        <strain evidence="3 4">DSM 106044</strain>
    </source>
</reference>
<dbReference type="InterPro" id="IPR050267">
    <property type="entry name" value="Anti-sigma-factor_SerPK"/>
</dbReference>
<keyword evidence="4" id="KW-1185">Reference proteome</keyword>
<dbReference type="Gene3D" id="3.30.565.10">
    <property type="entry name" value="Histidine kinase-like ATPase, C-terminal domain"/>
    <property type="match status" value="1"/>
</dbReference>
<evidence type="ECO:0000313" key="3">
    <source>
        <dbReference type="EMBL" id="TLC98135.1"/>
    </source>
</evidence>
<organism evidence="3 4">
    <name type="scientific">Robinsoniella peoriensis</name>
    <dbReference type="NCBI Taxonomy" id="180332"/>
    <lineage>
        <taxon>Bacteria</taxon>
        <taxon>Bacillati</taxon>
        <taxon>Bacillota</taxon>
        <taxon>Clostridia</taxon>
        <taxon>Lachnospirales</taxon>
        <taxon>Lachnospiraceae</taxon>
        <taxon>Robinsoniella</taxon>
    </lineage>
</organism>
<evidence type="ECO:0000259" key="2">
    <source>
        <dbReference type="Pfam" id="PF13581"/>
    </source>
</evidence>
<dbReference type="STRING" id="180332.GCA_000797495_03418"/>
<dbReference type="PANTHER" id="PTHR35526:SF6">
    <property type="entry name" value="SLR1861 PROTEIN"/>
    <property type="match status" value="1"/>
</dbReference>
<feature type="domain" description="Histidine kinase/HSP90-like ATPase" evidence="2">
    <location>
        <begin position="6"/>
        <end position="133"/>
    </location>
</feature>
<gene>
    <name evidence="3" type="primary">btrW</name>
    <name evidence="3" type="ORF">DSM106044_05041</name>
</gene>
<dbReference type="AlphaFoldDB" id="A0A4U8Q8N4"/>